<organism evidence="1 2">
    <name type="scientific">Protopolystoma xenopodis</name>
    <dbReference type="NCBI Taxonomy" id="117903"/>
    <lineage>
        <taxon>Eukaryota</taxon>
        <taxon>Metazoa</taxon>
        <taxon>Spiralia</taxon>
        <taxon>Lophotrochozoa</taxon>
        <taxon>Platyhelminthes</taxon>
        <taxon>Monogenea</taxon>
        <taxon>Polyopisthocotylea</taxon>
        <taxon>Polystomatidea</taxon>
        <taxon>Polystomatidae</taxon>
        <taxon>Protopolystoma</taxon>
    </lineage>
</organism>
<name>A0A3S5BTA1_9PLAT</name>
<reference evidence="1" key="1">
    <citation type="submission" date="2018-11" db="EMBL/GenBank/DDBJ databases">
        <authorList>
            <consortium name="Pathogen Informatics"/>
        </authorList>
    </citation>
    <scope>NUCLEOTIDE SEQUENCE</scope>
</reference>
<dbReference type="Proteomes" id="UP000784294">
    <property type="component" value="Unassembled WGS sequence"/>
</dbReference>
<proteinExistence type="predicted"/>
<gene>
    <name evidence="1" type="ORF">PXEA_LOCUS32262</name>
</gene>
<protein>
    <submittedName>
        <fullName evidence="1">Uncharacterized protein</fullName>
    </submittedName>
</protein>
<accession>A0A3S5BTA1</accession>
<sequence>MVSTDADRVFEIRSTAVPISNPSTRRRLISNTSLVSETAGSTTGLIAGPTRINLPPPIPYQSDLLSAPSEDMFSETASISSALGNCQTEELGGKYGRLLEQTRMYKNKFSRRIPERIHKTRFAFLC</sequence>
<evidence type="ECO:0000313" key="2">
    <source>
        <dbReference type="Proteomes" id="UP000784294"/>
    </source>
</evidence>
<dbReference type="AlphaFoldDB" id="A0A3S5BTA1"/>
<evidence type="ECO:0000313" key="1">
    <source>
        <dbReference type="EMBL" id="VEL38822.1"/>
    </source>
</evidence>
<comment type="caution">
    <text evidence="1">The sequence shown here is derived from an EMBL/GenBank/DDBJ whole genome shotgun (WGS) entry which is preliminary data.</text>
</comment>
<dbReference type="EMBL" id="CAAALY010259115">
    <property type="protein sequence ID" value="VEL38822.1"/>
    <property type="molecule type" value="Genomic_DNA"/>
</dbReference>
<keyword evidence="2" id="KW-1185">Reference proteome</keyword>